<dbReference type="RefSeq" id="XP_013399123.1">
    <property type="nucleotide sequence ID" value="XM_013543669.1"/>
</dbReference>
<gene>
    <name evidence="4" type="primary">LOC106165462</name>
</gene>
<feature type="signal peptide" evidence="2">
    <location>
        <begin position="1"/>
        <end position="21"/>
    </location>
</feature>
<reference evidence="4" key="1">
    <citation type="submission" date="2025-08" db="UniProtKB">
        <authorList>
            <consortium name="RefSeq"/>
        </authorList>
    </citation>
    <scope>IDENTIFICATION</scope>
    <source>
        <tissue evidence="4">Gonads</tissue>
    </source>
</reference>
<feature type="transmembrane region" description="Helical" evidence="1">
    <location>
        <begin position="157"/>
        <end position="180"/>
    </location>
</feature>
<keyword evidence="2" id="KW-0732">Signal</keyword>
<dbReference type="GeneID" id="106165462"/>
<keyword evidence="3" id="KW-1185">Reference proteome</keyword>
<dbReference type="AlphaFoldDB" id="A0A1S3IM12"/>
<proteinExistence type="predicted"/>
<dbReference type="InParanoid" id="A0A1S3IM12"/>
<name>A0A1S3IM12_LINAN</name>
<evidence type="ECO:0000313" key="4">
    <source>
        <dbReference type="RefSeq" id="XP_013399123.1"/>
    </source>
</evidence>
<evidence type="ECO:0000256" key="2">
    <source>
        <dbReference type="SAM" id="SignalP"/>
    </source>
</evidence>
<accession>A0A1S3IM12</accession>
<dbReference type="Gene3D" id="2.60.120.290">
    <property type="entry name" value="Spermadhesin, CUB domain"/>
    <property type="match status" value="1"/>
</dbReference>
<feature type="chain" id="PRO_5010248144" evidence="2">
    <location>
        <begin position="22"/>
        <end position="240"/>
    </location>
</feature>
<dbReference type="InterPro" id="IPR035914">
    <property type="entry name" value="Sperma_CUB_dom_sf"/>
</dbReference>
<keyword evidence="1" id="KW-1133">Transmembrane helix</keyword>
<protein>
    <submittedName>
        <fullName evidence="4">Uncharacterized protein LOC106165462</fullName>
    </submittedName>
</protein>
<organism evidence="3 4">
    <name type="scientific">Lingula anatina</name>
    <name type="common">Brachiopod</name>
    <name type="synonym">Lingula unguis</name>
    <dbReference type="NCBI Taxonomy" id="7574"/>
    <lineage>
        <taxon>Eukaryota</taxon>
        <taxon>Metazoa</taxon>
        <taxon>Spiralia</taxon>
        <taxon>Lophotrochozoa</taxon>
        <taxon>Brachiopoda</taxon>
        <taxon>Linguliformea</taxon>
        <taxon>Lingulata</taxon>
        <taxon>Lingulida</taxon>
        <taxon>Linguloidea</taxon>
        <taxon>Lingulidae</taxon>
        <taxon>Lingula</taxon>
    </lineage>
</organism>
<keyword evidence="1" id="KW-0812">Transmembrane</keyword>
<dbReference type="Proteomes" id="UP000085678">
    <property type="component" value="Unplaced"/>
</dbReference>
<dbReference type="KEGG" id="lak:106165462"/>
<keyword evidence="1" id="KW-0472">Membrane</keyword>
<evidence type="ECO:0000313" key="3">
    <source>
        <dbReference type="Proteomes" id="UP000085678"/>
    </source>
</evidence>
<sequence length="240" mass="26564">MSYYVLVLTLTLVCLSSQTQGEIYYADSAYDCSSDQKYVFTYSSTTLEAWSSGIRSKTNSSCVIHFYTGVSSDVVKVISNFMDIPCSSEAYLTFYDGPSTNSRLLKHYSCSVAPIKPFQTTSEYLTIRLGRAGKTNFDFSLDLYEVYGGVKYVDETVYIAVGVGCGFFFLVMLVSLRVFLIYRRRSAARRGQLVVTGVPVNCDVPQGYGSITNNYIAQPPPYASVVPPTVETPKEAFGPK</sequence>
<dbReference type="SUPFAM" id="SSF49854">
    <property type="entry name" value="Spermadhesin, CUB domain"/>
    <property type="match status" value="1"/>
</dbReference>
<evidence type="ECO:0000256" key="1">
    <source>
        <dbReference type="SAM" id="Phobius"/>
    </source>
</evidence>